<proteinExistence type="predicted"/>
<sequence length="323" mass="35626">MSSTIYPYLSEEKLKIAEKESAAKELSWLLGSFEETFLALKNGIEECHALFAPAHRGSTLVLSSPRSESIKGHITRVGSQIIKGTINLRLRTHAPLNLMISPISSDAKTKIDGLSLSSLSTLCKLLDQSLECLESTRFPVADTGAEQTATSLDINSDSSHIFSQLRLLHSSFQESLLILKGSDPPSKSGPSDKTSHYAKAWHLEPLQSDLFIPELPSTLALDISIRECSLLLTIRVLEPCSQSQTLSSIFLTGIGVQRRLEHDEMNHEFLYRGEMVRVKEKCQIESSADPCLLSCAAKLQVLERSVLGAMEALRTVLDCEEEE</sequence>
<dbReference type="AlphaFoldDB" id="A0A420IS65"/>
<dbReference type="GO" id="GO:0043291">
    <property type="term" value="C:RAVE complex"/>
    <property type="evidence" value="ECO:0007669"/>
    <property type="project" value="TreeGrafter"/>
</dbReference>
<protein>
    <submittedName>
        <fullName evidence="1">Putative 37s ribosomal protein rsm22</fullName>
    </submittedName>
</protein>
<keyword evidence="1" id="KW-0689">Ribosomal protein</keyword>
<accession>A0A420IS65</accession>
<dbReference type="GO" id="GO:0005840">
    <property type="term" value="C:ribosome"/>
    <property type="evidence" value="ECO:0007669"/>
    <property type="project" value="UniProtKB-KW"/>
</dbReference>
<dbReference type="Proteomes" id="UP000285326">
    <property type="component" value="Unassembled WGS sequence"/>
</dbReference>
<dbReference type="Pfam" id="PF10259">
    <property type="entry name" value="Rogdi_lz"/>
    <property type="match status" value="1"/>
</dbReference>
<dbReference type="PANTHER" id="PTHR13618:SF1">
    <property type="entry name" value="PROTEIN ROGDI HOMOLOG"/>
    <property type="match status" value="1"/>
</dbReference>
<name>A0A420IS65_9PEZI</name>
<comment type="caution">
    <text evidence="1">The sequence shown here is derived from an EMBL/GenBank/DDBJ whole genome shotgun (WGS) entry which is preliminary data.</text>
</comment>
<dbReference type="PANTHER" id="PTHR13618">
    <property type="entry name" value="LEUCINE ZIPPER CONTAINING TRANSCRIPTION FACTOR LZF1"/>
    <property type="match status" value="1"/>
</dbReference>
<dbReference type="EMBL" id="MCBS01021995">
    <property type="protein sequence ID" value="RKF77386.1"/>
    <property type="molecule type" value="Genomic_DNA"/>
</dbReference>
<gene>
    <name evidence="1" type="ORF">GcM1_219003</name>
</gene>
<dbReference type="InterPro" id="IPR028241">
    <property type="entry name" value="RAVE2/Rogdi"/>
</dbReference>
<keyword evidence="1" id="KW-0687">Ribonucleoprotein</keyword>
<organism evidence="1 2">
    <name type="scientific">Golovinomyces cichoracearum</name>
    <dbReference type="NCBI Taxonomy" id="62708"/>
    <lineage>
        <taxon>Eukaryota</taxon>
        <taxon>Fungi</taxon>
        <taxon>Dikarya</taxon>
        <taxon>Ascomycota</taxon>
        <taxon>Pezizomycotina</taxon>
        <taxon>Leotiomycetes</taxon>
        <taxon>Erysiphales</taxon>
        <taxon>Erysiphaceae</taxon>
        <taxon>Golovinomyces</taxon>
    </lineage>
</organism>
<evidence type="ECO:0000313" key="2">
    <source>
        <dbReference type="Proteomes" id="UP000285326"/>
    </source>
</evidence>
<evidence type="ECO:0000313" key="1">
    <source>
        <dbReference type="EMBL" id="RKF77386.1"/>
    </source>
</evidence>
<reference evidence="1 2" key="1">
    <citation type="journal article" date="2018" name="BMC Genomics">
        <title>Comparative genome analyses reveal sequence features reflecting distinct modes of host-adaptation between dicot and monocot powdery mildew.</title>
        <authorList>
            <person name="Wu Y."/>
            <person name="Ma X."/>
            <person name="Pan Z."/>
            <person name="Kale S.D."/>
            <person name="Song Y."/>
            <person name="King H."/>
            <person name="Zhang Q."/>
            <person name="Presley C."/>
            <person name="Deng X."/>
            <person name="Wei C.I."/>
            <person name="Xiao S."/>
        </authorList>
    </citation>
    <scope>NUCLEOTIDE SEQUENCE [LARGE SCALE GENOMIC DNA]</scope>
    <source>
        <strain evidence="1">UMSG1</strain>
    </source>
</reference>